<evidence type="ECO:0000313" key="2">
    <source>
        <dbReference type="Proteomes" id="UP001064048"/>
    </source>
</evidence>
<reference evidence="1 2" key="1">
    <citation type="journal article" date="2022" name="Genome Biol. Evol.">
        <title>The Spruce Budworm Genome: Reconstructing the Evolutionary History of Antifreeze Proteins.</title>
        <authorList>
            <person name="Beliveau C."/>
            <person name="Gagne P."/>
            <person name="Picq S."/>
            <person name="Vernygora O."/>
            <person name="Keeling C.I."/>
            <person name="Pinkney K."/>
            <person name="Doucet D."/>
            <person name="Wen F."/>
            <person name="Johnston J.S."/>
            <person name="Maaroufi H."/>
            <person name="Boyle B."/>
            <person name="Laroche J."/>
            <person name="Dewar K."/>
            <person name="Juretic N."/>
            <person name="Blackburn G."/>
            <person name="Nisole A."/>
            <person name="Brunet B."/>
            <person name="Brandao M."/>
            <person name="Lumley L."/>
            <person name="Duan J."/>
            <person name="Quan G."/>
            <person name="Lucarotti C.J."/>
            <person name="Roe A.D."/>
            <person name="Sperling F.A.H."/>
            <person name="Levesque R.C."/>
            <person name="Cusson M."/>
        </authorList>
    </citation>
    <scope>NUCLEOTIDE SEQUENCE [LARGE SCALE GENOMIC DNA]</scope>
    <source>
        <strain evidence="1">Glfc:IPQL:Cfum</strain>
    </source>
</reference>
<dbReference type="Proteomes" id="UP001064048">
    <property type="component" value="Chromosome Z"/>
</dbReference>
<organism evidence="1 2">
    <name type="scientific">Choristoneura fumiferana</name>
    <name type="common">Spruce budworm moth</name>
    <name type="synonym">Archips fumiferana</name>
    <dbReference type="NCBI Taxonomy" id="7141"/>
    <lineage>
        <taxon>Eukaryota</taxon>
        <taxon>Metazoa</taxon>
        <taxon>Ecdysozoa</taxon>
        <taxon>Arthropoda</taxon>
        <taxon>Hexapoda</taxon>
        <taxon>Insecta</taxon>
        <taxon>Pterygota</taxon>
        <taxon>Neoptera</taxon>
        <taxon>Endopterygota</taxon>
        <taxon>Lepidoptera</taxon>
        <taxon>Glossata</taxon>
        <taxon>Ditrysia</taxon>
        <taxon>Tortricoidea</taxon>
        <taxon>Tortricidae</taxon>
        <taxon>Tortricinae</taxon>
        <taxon>Choristoneura</taxon>
    </lineage>
</organism>
<proteinExistence type="predicted"/>
<accession>A0ACC0K3C5</accession>
<dbReference type="EMBL" id="CM046131">
    <property type="protein sequence ID" value="KAI8430756.1"/>
    <property type="molecule type" value="Genomic_DNA"/>
</dbReference>
<protein>
    <submittedName>
        <fullName evidence="1">Uncharacterized protein</fullName>
    </submittedName>
</protein>
<sequence length="123" mass="13548">MDGFISSLKSKFASKREQDEEQEDKNRLDDVHATLAKVDPNTMDSTMVDVEDMTSLTEVSQKAVNDSPGQANDIKPTNSKTNAPSALTAATVAAFSIFKTPAERDDAEELPDPLEDDIFIYYD</sequence>
<comment type="caution">
    <text evidence="1">The sequence shown here is derived from an EMBL/GenBank/DDBJ whole genome shotgun (WGS) entry which is preliminary data.</text>
</comment>
<gene>
    <name evidence="1" type="ORF">MSG28_000924</name>
</gene>
<evidence type="ECO:0000313" key="1">
    <source>
        <dbReference type="EMBL" id="KAI8430756.1"/>
    </source>
</evidence>
<name>A0ACC0K3C5_CHOFU</name>
<keyword evidence="2" id="KW-1185">Reference proteome</keyword>